<sequence>MSSVEASRRATGSESDLSRSQAILAAEEHRKTTKRTQNPERRDLVVALRTSASNVGKGNMFLREIKEKNREERES</sequence>
<dbReference type="EMBL" id="QGKY02000094">
    <property type="protein sequence ID" value="KAF2602927.1"/>
    <property type="molecule type" value="Genomic_DNA"/>
</dbReference>
<gene>
    <name evidence="2" type="ORF">F2Q70_00025728</name>
</gene>
<feature type="region of interest" description="Disordered" evidence="1">
    <location>
        <begin position="1"/>
        <end position="21"/>
    </location>
</feature>
<proteinExistence type="predicted"/>
<organism evidence="2">
    <name type="scientific">Brassica cretica</name>
    <name type="common">Mustard</name>
    <dbReference type="NCBI Taxonomy" id="69181"/>
    <lineage>
        <taxon>Eukaryota</taxon>
        <taxon>Viridiplantae</taxon>
        <taxon>Streptophyta</taxon>
        <taxon>Embryophyta</taxon>
        <taxon>Tracheophyta</taxon>
        <taxon>Spermatophyta</taxon>
        <taxon>Magnoliopsida</taxon>
        <taxon>eudicotyledons</taxon>
        <taxon>Gunneridae</taxon>
        <taxon>Pentapetalae</taxon>
        <taxon>rosids</taxon>
        <taxon>malvids</taxon>
        <taxon>Brassicales</taxon>
        <taxon>Brassicaceae</taxon>
        <taxon>Brassiceae</taxon>
        <taxon>Brassica</taxon>
    </lineage>
</organism>
<evidence type="ECO:0000256" key="1">
    <source>
        <dbReference type="SAM" id="MobiDB-lite"/>
    </source>
</evidence>
<evidence type="ECO:0000313" key="2">
    <source>
        <dbReference type="EMBL" id="KAF2602927.1"/>
    </source>
</evidence>
<feature type="region of interest" description="Disordered" evidence="1">
    <location>
        <begin position="49"/>
        <end position="75"/>
    </location>
</feature>
<accession>A0A8S9LAD9</accession>
<protein>
    <submittedName>
        <fullName evidence="2">Uncharacterized protein</fullName>
    </submittedName>
</protein>
<feature type="compositionally biased region" description="Basic and acidic residues" evidence="1">
    <location>
        <begin position="63"/>
        <end position="75"/>
    </location>
</feature>
<comment type="caution">
    <text evidence="2">The sequence shown here is derived from an EMBL/GenBank/DDBJ whole genome shotgun (WGS) entry which is preliminary data.</text>
</comment>
<dbReference type="AlphaFoldDB" id="A0A8S9LAD9"/>
<name>A0A8S9LAD9_BRACR</name>
<reference evidence="2" key="1">
    <citation type="submission" date="2019-12" db="EMBL/GenBank/DDBJ databases">
        <title>Genome sequencing and annotation of Brassica cretica.</title>
        <authorList>
            <person name="Studholme D.J."/>
            <person name="Sarris P.F."/>
        </authorList>
    </citation>
    <scope>NUCLEOTIDE SEQUENCE</scope>
    <source>
        <strain evidence="2">PFS-102/07</strain>
        <tissue evidence="2">Leaf</tissue>
    </source>
</reference>